<dbReference type="InterPro" id="IPR019133">
    <property type="entry name" value="MIC60"/>
</dbReference>
<dbReference type="AlphaFoldDB" id="A0AAQ4R4Q5"/>
<comment type="subunit">
    <text evidence="7">Component of the mitochondrial contact site and cristae organizing system (MICOS) complex.</text>
</comment>
<evidence type="ECO:0000313" key="9">
    <source>
        <dbReference type="Ensembl" id="ENSGACP00000057597.1"/>
    </source>
</evidence>
<dbReference type="PANTHER" id="PTHR15415:SF7">
    <property type="entry name" value="MICOS COMPLEX SUBUNIT MIC60"/>
    <property type="match status" value="1"/>
</dbReference>
<keyword evidence="10" id="KW-1185">Reference proteome</keyword>
<accession>A0AAQ4R4Q5</accession>
<evidence type="ECO:0000256" key="3">
    <source>
        <dbReference type="ARBA" id="ARBA00022792"/>
    </source>
</evidence>
<evidence type="ECO:0000256" key="5">
    <source>
        <dbReference type="ARBA" id="ARBA00023128"/>
    </source>
</evidence>
<feature type="coiled-coil region" evidence="8">
    <location>
        <begin position="320"/>
        <end position="347"/>
    </location>
</feature>
<keyword evidence="8" id="KW-0175">Coiled coil</keyword>
<evidence type="ECO:0000256" key="1">
    <source>
        <dbReference type="ARBA" id="ARBA00010877"/>
    </source>
</evidence>
<evidence type="ECO:0000256" key="4">
    <source>
        <dbReference type="ARBA" id="ARBA00022989"/>
    </source>
</evidence>
<feature type="coiled-coil region" evidence="8">
    <location>
        <begin position="215"/>
        <end position="242"/>
    </location>
</feature>
<evidence type="ECO:0000313" key="10">
    <source>
        <dbReference type="Proteomes" id="UP000007635"/>
    </source>
</evidence>
<dbReference type="Pfam" id="PF09731">
    <property type="entry name" value="Mitofilin"/>
    <property type="match status" value="1"/>
</dbReference>
<comment type="subcellular location">
    <subcellularLocation>
        <location evidence="7">Mitochondrion inner membrane</location>
        <topology evidence="7">Single-pass membrane protein</topology>
    </subcellularLocation>
</comment>
<protein>
    <recommendedName>
        <fullName evidence="7">MICOS complex subunit MIC60</fullName>
    </recommendedName>
    <alternativeName>
        <fullName evidence="7">Mitofilin</fullName>
    </alternativeName>
</protein>
<reference evidence="9" key="3">
    <citation type="submission" date="2025-09" db="UniProtKB">
        <authorList>
            <consortium name="Ensembl"/>
        </authorList>
    </citation>
    <scope>IDENTIFICATION</scope>
</reference>
<evidence type="ECO:0000256" key="8">
    <source>
        <dbReference type="SAM" id="Coils"/>
    </source>
</evidence>
<name>A0AAQ4R4Q5_GASAC</name>
<comment type="function">
    <text evidence="7">Component of the MICOS complex, a large protein complex of the mitochondrial inner membrane that plays crucial roles in the maintenance of crista junctions, inner membrane architecture, and formation of contact sites to the outer membrane.</text>
</comment>
<keyword evidence="5 7" id="KW-0496">Mitochondrion</keyword>
<evidence type="ECO:0000256" key="6">
    <source>
        <dbReference type="ARBA" id="ARBA00023136"/>
    </source>
</evidence>
<keyword evidence="3 7" id="KW-0999">Mitochondrion inner membrane</keyword>
<reference evidence="9" key="2">
    <citation type="submission" date="2025-08" db="UniProtKB">
        <authorList>
            <consortium name="Ensembl"/>
        </authorList>
    </citation>
    <scope>IDENTIFICATION</scope>
</reference>
<reference evidence="9 10" key="1">
    <citation type="journal article" date="2021" name="G3 (Bethesda)">
        <title>Improved contiguity of the threespine stickleback genome using long-read sequencing.</title>
        <authorList>
            <person name="Nath S."/>
            <person name="Shaw D.E."/>
            <person name="White M.A."/>
        </authorList>
    </citation>
    <scope>NUCLEOTIDE SEQUENCE [LARGE SCALE GENOMIC DNA]</scope>
    <source>
        <strain evidence="9 10">Lake Benthic</strain>
    </source>
</reference>
<sequence>YTAGGSSGAAKVVAAGLLTVGGGVGGTILYAKWDHKFRAAVENNVPYSDWLLGLALGPAYQGDIMKQVRMDSQHVWVIIADCFEKITGSEFLPHSEASAEASHIISAISEISTVPAPCDTESAVKGHCSPWSPSLSCFLSVSDCSAAVSASLEECLASSAKATLQAIGAQEAAVQAITQHIHKLKEAMEAEVPPPEKSSQWKDLEAALADRTSAVNDAETALLKAKEALDSLKSEIDKSKGLKVSAVRPLVLAAEENLHNMVVDLDRVVTKLQSAESESKIVSQYSDLVNEAKLQFQREVSSLTPEIQANWKGLTGKLSADDLNALIAHAHRRIDQLNRELAEQRVREQIHIDASLEQQKLEDQKALEKAVLTAVQHIKEDTRLEQERKLSELREVMEAEMRTQLRRQAAAHTDHVQDVLKVQEQELRADAEQVLGSKLLEQETSYRQLSQEQLDNFTLDMNTAYARLKGMEEAIDSHVVAEEEARKAHQLWLSVEALNYSLKMADADSPTMPLESAAQAVRDSCHDNDFALALATALPEESLQRGVYSEASLRARFNALRALVRRVALVDETHNSLYQYFLSYLQAALLFEAKQEAPPGQLCSEDLDPFRLLSYASFCLEHGDLELAAKLVNQLRGEARRVVEDWLTEARLTLETRQVVSLLSAYANAVGLGTTQAP</sequence>
<organism evidence="9 10">
    <name type="scientific">Gasterosteus aculeatus aculeatus</name>
    <name type="common">three-spined stickleback</name>
    <dbReference type="NCBI Taxonomy" id="481459"/>
    <lineage>
        <taxon>Eukaryota</taxon>
        <taxon>Metazoa</taxon>
        <taxon>Chordata</taxon>
        <taxon>Craniata</taxon>
        <taxon>Vertebrata</taxon>
        <taxon>Euteleostomi</taxon>
        <taxon>Actinopterygii</taxon>
        <taxon>Neopterygii</taxon>
        <taxon>Teleostei</taxon>
        <taxon>Neoteleostei</taxon>
        <taxon>Acanthomorphata</taxon>
        <taxon>Eupercaria</taxon>
        <taxon>Perciformes</taxon>
        <taxon>Cottioidei</taxon>
        <taxon>Gasterosteales</taxon>
        <taxon>Gasterosteidae</taxon>
        <taxon>Gasterosteus</taxon>
    </lineage>
</organism>
<evidence type="ECO:0000256" key="7">
    <source>
        <dbReference type="RuleBase" id="RU363000"/>
    </source>
</evidence>
<keyword evidence="6" id="KW-0472">Membrane</keyword>
<dbReference type="Ensembl" id="ENSGACT00000040341.1">
    <property type="protein sequence ID" value="ENSGACP00000057597.1"/>
    <property type="gene ID" value="ENSGACG00000019599.2"/>
</dbReference>
<evidence type="ECO:0000256" key="2">
    <source>
        <dbReference type="ARBA" id="ARBA00022692"/>
    </source>
</evidence>
<keyword evidence="2 7" id="KW-0812">Transmembrane</keyword>
<comment type="similarity">
    <text evidence="1 7">Belongs to the MICOS complex subunit Mic60 family.</text>
</comment>
<dbReference type="GO" id="GO:0042407">
    <property type="term" value="P:cristae formation"/>
    <property type="evidence" value="ECO:0007669"/>
    <property type="project" value="TreeGrafter"/>
</dbReference>
<dbReference type="Proteomes" id="UP000007635">
    <property type="component" value="Chromosome IV"/>
</dbReference>
<dbReference type="PANTHER" id="PTHR15415">
    <property type="entry name" value="MITOFILIN"/>
    <property type="match status" value="1"/>
</dbReference>
<keyword evidence="4" id="KW-1133">Transmembrane helix</keyword>
<dbReference type="GeneTree" id="ENSGT00390000002313"/>
<dbReference type="GO" id="GO:0061617">
    <property type="term" value="C:MICOS complex"/>
    <property type="evidence" value="ECO:0007669"/>
    <property type="project" value="TreeGrafter"/>
</dbReference>
<proteinExistence type="inferred from homology"/>